<evidence type="ECO:0000256" key="1">
    <source>
        <dbReference type="ARBA" id="ARBA00010406"/>
    </source>
</evidence>
<evidence type="ECO:0000256" key="6">
    <source>
        <dbReference type="ARBA" id="ARBA00023002"/>
    </source>
</evidence>
<evidence type="ECO:0000256" key="4">
    <source>
        <dbReference type="ARBA" id="ARBA00022741"/>
    </source>
</evidence>
<dbReference type="NCBIfam" id="TIGR02506">
    <property type="entry name" value="NrdE_NrdA"/>
    <property type="match status" value="1"/>
</dbReference>
<keyword evidence="6" id="KW-0560">Oxidoreductase</keyword>
<organism evidence="9">
    <name type="scientific">viral metagenome</name>
    <dbReference type="NCBI Taxonomy" id="1070528"/>
    <lineage>
        <taxon>unclassified sequences</taxon>
        <taxon>metagenomes</taxon>
        <taxon>organismal metagenomes</taxon>
    </lineage>
</organism>
<evidence type="ECO:0000256" key="3">
    <source>
        <dbReference type="ARBA" id="ARBA00022533"/>
    </source>
</evidence>
<dbReference type="InterPro" id="IPR005144">
    <property type="entry name" value="ATP-cone_dom"/>
</dbReference>
<dbReference type="Pfam" id="PF02867">
    <property type="entry name" value="Ribonuc_red_lgC"/>
    <property type="match status" value="2"/>
</dbReference>
<dbReference type="UniPathway" id="UPA00326"/>
<dbReference type="AlphaFoldDB" id="A0A6C0IHV9"/>
<dbReference type="SUPFAM" id="SSF48168">
    <property type="entry name" value="R1 subunit of ribonucleotide reductase, N-terminal domain"/>
    <property type="match status" value="1"/>
</dbReference>
<accession>A0A6C0IHV9</accession>
<feature type="domain" description="ATP-cone" evidence="8">
    <location>
        <begin position="17"/>
        <end position="109"/>
    </location>
</feature>
<keyword evidence="7" id="KW-0215">Deoxyribonucleotide synthesis</keyword>
<dbReference type="PANTHER" id="PTHR11573">
    <property type="entry name" value="RIBONUCLEOSIDE-DIPHOSPHATE REDUCTASE LARGE CHAIN"/>
    <property type="match status" value="1"/>
</dbReference>
<dbReference type="Pfam" id="PF00317">
    <property type="entry name" value="Ribonuc_red_lgN"/>
    <property type="match status" value="1"/>
</dbReference>
<keyword evidence="3" id="KW-0021">Allosteric enzyme</keyword>
<dbReference type="GO" id="GO:0005524">
    <property type="term" value="F:ATP binding"/>
    <property type="evidence" value="ECO:0007669"/>
    <property type="project" value="UniProtKB-KW"/>
</dbReference>
<proteinExistence type="inferred from homology"/>
<sequence>MNDVQHNDVQTNDENEMRVLKRDGSEQTIMFDKILQRVKKLGAEVSPPLAINYSQLVMKVIDQIYDKIPTYVIDELTAEQCAALSTKHLDYGILANRIIVSNNHKITVDTFSLAMETLYNYNDVHGKHKPLIHPQLWSIVQHNWRVLNAMIDYERDYLFDYFGFKTLERSYLMRTNGKIVERPQHMWLRVALGIHGNDFVSVKETYELLSQKYFTHATPTLYNAGTPHPQLSSCYLLSMEDDSIDGIYNTLKECAQISKWAGGIGLHIHNVRATGTSIIGTNGCSNGIVPMLQVFNATARYVDQGGGKRNGSFAIYLEPWHADIEMFLDLKKNHGDEELRARDLFYALWLPDLFMEKVKADGDWALFCPHKCPGLADCYGEKFVNLYNTYLAEGKANKVIKARQLWFKILDSQMETGTPYLLYKDAANKKSNQQNLGTIKSSNLCSEILEYSNKDETAVCNLASISLTKFVRADKTFDYELLHMVTKVVTANLNKIIDVNYYPTPKTRVSNLLHRPIGIGVQGLADAFALMDIAYHSEDAKVVNKHIFETIYHAALERSNELAKERYAGMQILQDYREIGFTNGYEQLFSPMSRFEKNEKEYLSSRDYVKFDDYDINELVERFQPIPNELENLAYGHLGAYSSFTDSPAYHGQLQFDLWSITPSDRYDWAKLKLNIQEYGLRNSLLVAPMPTASTSQILGNNECFEPFTSNIYSRRTNAGEFVLVNKYLMTELIKLGLWSEDIKNNIIANKGSIQQIAIIPAHIKEKYKIVWEIPMKHLIDMAADRGAFICQSQSLNLWLEDPEYKTLTSMHFYAWEKGLKTGMYYLRRKAKHQAQQFTIVPEQKGIKEENECEMCSA</sequence>
<dbReference type="InterPro" id="IPR013346">
    <property type="entry name" value="NrdE_NrdA_C"/>
</dbReference>
<dbReference type="InterPro" id="IPR000788">
    <property type="entry name" value="RNR_lg_C"/>
</dbReference>
<dbReference type="CDD" id="cd01679">
    <property type="entry name" value="RNR_I"/>
    <property type="match status" value="1"/>
</dbReference>
<dbReference type="EC" id="1.17.4.1" evidence="2"/>
<dbReference type="Pfam" id="PF03477">
    <property type="entry name" value="ATP-cone"/>
    <property type="match status" value="1"/>
</dbReference>
<dbReference type="PROSITE" id="PS51161">
    <property type="entry name" value="ATP_CONE"/>
    <property type="match status" value="1"/>
</dbReference>
<comment type="similarity">
    <text evidence="1">Belongs to the ribonucleoside diphosphate reductase large chain family.</text>
</comment>
<dbReference type="GO" id="GO:0005971">
    <property type="term" value="C:ribonucleoside-diphosphate reductase complex"/>
    <property type="evidence" value="ECO:0007669"/>
    <property type="project" value="TreeGrafter"/>
</dbReference>
<dbReference type="InterPro" id="IPR013509">
    <property type="entry name" value="RNR_lsu_N"/>
</dbReference>
<dbReference type="InterPro" id="IPR008926">
    <property type="entry name" value="RNR_R1-su_N"/>
</dbReference>
<reference evidence="9" key="1">
    <citation type="journal article" date="2020" name="Nature">
        <title>Giant virus diversity and host interactions through global metagenomics.</title>
        <authorList>
            <person name="Schulz F."/>
            <person name="Roux S."/>
            <person name="Paez-Espino D."/>
            <person name="Jungbluth S."/>
            <person name="Walsh D.A."/>
            <person name="Denef V.J."/>
            <person name="McMahon K.D."/>
            <person name="Konstantinidis K.T."/>
            <person name="Eloe-Fadrosh E.A."/>
            <person name="Kyrpides N.C."/>
            <person name="Woyke T."/>
        </authorList>
    </citation>
    <scope>NUCLEOTIDE SEQUENCE</scope>
    <source>
        <strain evidence="9">GVMAG-M-3300023184-89</strain>
    </source>
</reference>
<dbReference type="GO" id="GO:0009263">
    <property type="term" value="P:deoxyribonucleotide biosynthetic process"/>
    <property type="evidence" value="ECO:0007669"/>
    <property type="project" value="UniProtKB-KW"/>
</dbReference>
<dbReference type="PANTHER" id="PTHR11573:SF6">
    <property type="entry name" value="RIBONUCLEOSIDE-DIPHOSPHATE REDUCTASE LARGE SUBUNIT"/>
    <property type="match status" value="1"/>
</dbReference>
<protein>
    <recommendedName>
        <fullName evidence="2">ribonucleoside-diphosphate reductase</fullName>
        <ecNumber evidence="2">1.17.4.1</ecNumber>
    </recommendedName>
</protein>
<evidence type="ECO:0000313" key="9">
    <source>
        <dbReference type="EMBL" id="QHT92821.1"/>
    </source>
</evidence>
<dbReference type="SUPFAM" id="SSF51998">
    <property type="entry name" value="PFL-like glycyl radical enzymes"/>
    <property type="match status" value="2"/>
</dbReference>
<evidence type="ECO:0000256" key="7">
    <source>
        <dbReference type="ARBA" id="ARBA00023116"/>
    </source>
</evidence>
<keyword evidence="5" id="KW-0067">ATP-binding</keyword>
<name>A0A6C0IHV9_9ZZZZ</name>
<dbReference type="PROSITE" id="PS00089">
    <property type="entry name" value="RIBORED_LARGE"/>
    <property type="match status" value="1"/>
</dbReference>
<evidence type="ECO:0000259" key="8">
    <source>
        <dbReference type="PROSITE" id="PS51161"/>
    </source>
</evidence>
<keyword evidence="4" id="KW-0547">Nucleotide-binding</keyword>
<dbReference type="EMBL" id="MN740194">
    <property type="protein sequence ID" value="QHT92821.1"/>
    <property type="molecule type" value="Genomic_DNA"/>
</dbReference>
<dbReference type="Gene3D" id="3.20.70.20">
    <property type="match status" value="1"/>
</dbReference>
<dbReference type="GO" id="GO:0004748">
    <property type="term" value="F:ribonucleoside-diphosphate reductase activity, thioredoxin disulfide as acceptor"/>
    <property type="evidence" value="ECO:0007669"/>
    <property type="project" value="UniProtKB-EC"/>
</dbReference>
<evidence type="ECO:0000256" key="2">
    <source>
        <dbReference type="ARBA" id="ARBA00012274"/>
    </source>
</evidence>
<dbReference type="InterPro" id="IPR039718">
    <property type="entry name" value="Rrm1"/>
</dbReference>
<evidence type="ECO:0000256" key="5">
    <source>
        <dbReference type="ARBA" id="ARBA00022840"/>
    </source>
</evidence>
<dbReference type="PRINTS" id="PR01183">
    <property type="entry name" value="RIBORDTASEM1"/>
</dbReference>